<keyword evidence="4" id="KW-1185">Reference proteome</keyword>
<keyword evidence="2" id="KW-0472">Membrane</keyword>
<accession>A0A917PSX8</accession>
<feature type="transmembrane region" description="Helical" evidence="2">
    <location>
        <begin position="84"/>
        <end position="105"/>
    </location>
</feature>
<protein>
    <submittedName>
        <fullName evidence="3">Membrane protein</fullName>
    </submittedName>
</protein>
<organism evidence="3 4">
    <name type="scientific">Pseudomonas matsuisoli</name>
    <dbReference type="NCBI Taxonomy" id="1515666"/>
    <lineage>
        <taxon>Bacteria</taxon>
        <taxon>Pseudomonadati</taxon>
        <taxon>Pseudomonadota</taxon>
        <taxon>Gammaproteobacteria</taxon>
        <taxon>Pseudomonadales</taxon>
        <taxon>Pseudomonadaceae</taxon>
        <taxon>Pseudomonas</taxon>
    </lineage>
</organism>
<sequence length="134" mass="14742">MDDEITAQRPVPPSQEAPRPSLKRLGGAAVGLFQSHLELLGIELQEEKSRTFQLFIFSGLSLIFGLLVIIGASAAILVACWDEYRLSAVLGLCLLYGLGLLACVFRAIQLVRRGEAPFHATLEELARNRERLLP</sequence>
<comment type="caution">
    <text evidence="3">The sequence shown here is derived from an EMBL/GenBank/DDBJ whole genome shotgun (WGS) entry which is preliminary data.</text>
</comment>
<keyword evidence="2" id="KW-1133">Transmembrane helix</keyword>
<feature type="transmembrane region" description="Helical" evidence="2">
    <location>
        <begin position="54"/>
        <end position="78"/>
    </location>
</feature>
<dbReference type="Proteomes" id="UP000635983">
    <property type="component" value="Unassembled WGS sequence"/>
</dbReference>
<evidence type="ECO:0000256" key="1">
    <source>
        <dbReference type="SAM" id="MobiDB-lite"/>
    </source>
</evidence>
<dbReference type="RefSeq" id="WP_188982471.1">
    <property type="nucleotide sequence ID" value="NZ_BMPO01000003.1"/>
</dbReference>
<dbReference type="AlphaFoldDB" id="A0A917PSX8"/>
<dbReference type="InterPro" id="IPR009937">
    <property type="entry name" value="Phage_holin_3_6"/>
</dbReference>
<evidence type="ECO:0000313" key="4">
    <source>
        <dbReference type="Proteomes" id="UP000635983"/>
    </source>
</evidence>
<evidence type="ECO:0000256" key="2">
    <source>
        <dbReference type="SAM" id="Phobius"/>
    </source>
</evidence>
<feature type="region of interest" description="Disordered" evidence="1">
    <location>
        <begin position="1"/>
        <end position="22"/>
    </location>
</feature>
<name>A0A917PSX8_9PSED</name>
<dbReference type="Pfam" id="PF07332">
    <property type="entry name" value="Phage_holin_3_6"/>
    <property type="match status" value="1"/>
</dbReference>
<proteinExistence type="predicted"/>
<reference evidence="3" key="1">
    <citation type="journal article" date="2014" name="Int. J. Syst. Evol. Microbiol.">
        <title>Complete genome sequence of Corynebacterium casei LMG S-19264T (=DSM 44701T), isolated from a smear-ripened cheese.</title>
        <authorList>
            <consortium name="US DOE Joint Genome Institute (JGI-PGF)"/>
            <person name="Walter F."/>
            <person name="Albersmeier A."/>
            <person name="Kalinowski J."/>
            <person name="Ruckert C."/>
        </authorList>
    </citation>
    <scope>NUCLEOTIDE SEQUENCE</scope>
    <source>
        <strain evidence="3">JCM 30078</strain>
    </source>
</reference>
<keyword evidence="2" id="KW-0812">Transmembrane</keyword>
<dbReference type="EMBL" id="BMPO01000003">
    <property type="protein sequence ID" value="GGJ89828.1"/>
    <property type="molecule type" value="Genomic_DNA"/>
</dbReference>
<gene>
    <name evidence="3" type="ORF">GCM10009304_14250</name>
</gene>
<reference evidence="3" key="2">
    <citation type="submission" date="2020-09" db="EMBL/GenBank/DDBJ databases">
        <authorList>
            <person name="Sun Q."/>
            <person name="Ohkuma M."/>
        </authorList>
    </citation>
    <scope>NUCLEOTIDE SEQUENCE</scope>
    <source>
        <strain evidence="3">JCM 30078</strain>
    </source>
</reference>
<evidence type="ECO:0000313" key="3">
    <source>
        <dbReference type="EMBL" id="GGJ89828.1"/>
    </source>
</evidence>